<reference evidence="2" key="1">
    <citation type="submission" date="2021-01" db="EMBL/GenBank/DDBJ databases">
        <title>Genome public.</title>
        <authorList>
            <person name="Liu C."/>
            <person name="Sun Q."/>
        </authorList>
    </citation>
    <scope>NUCLEOTIDE SEQUENCE</scope>
    <source>
        <strain evidence="2">YIM B02565</strain>
    </source>
</reference>
<comment type="caution">
    <text evidence="2">The sequence shown here is derived from an EMBL/GenBank/DDBJ whole genome shotgun (WGS) entry which is preliminary data.</text>
</comment>
<gene>
    <name evidence="2" type="ORF">JK634_12820</name>
</gene>
<dbReference type="EMBL" id="JAESWA010000022">
    <property type="protein sequence ID" value="MBL4932690.1"/>
    <property type="molecule type" value="Genomic_DNA"/>
</dbReference>
<keyword evidence="1" id="KW-0812">Transmembrane</keyword>
<evidence type="ECO:0008006" key="4">
    <source>
        <dbReference type="Google" id="ProtNLM"/>
    </source>
</evidence>
<name>A0A937FET6_9CLOT</name>
<keyword evidence="3" id="KW-1185">Reference proteome</keyword>
<feature type="transmembrane region" description="Helical" evidence="1">
    <location>
        <begin position="20"/>
        <end position="36"/>
    </location>
</feature>
<feature type="transmembrane region" description="Helical" evidence="1">
    <location>
        <begin position="42"/>
        <end position="59"/>
    </location>
</feature>
<keyword evidence="1" id="KW-1133">Transmembrane helix</keyword>
<evidence type="ECO:0000313" key="2">
    <source>
        <dbReference type="EMBL" id="MBL4932690.1"/>
    </source>
</evidence>
<dbReference type="AlphaFoldDB" id="A0A937FET6"/>
<sequence>MHISKAIKKQKSAYRNFKAMMIIIAALLPIVTLLFGMTEIFYIAYLVIIEMMIFFSLVYRISWERLEFSCYNNRLKYKAGLFSKEGLIFCDKVALVHTEKLGEEMDIIVISSVNFKNRSFKLVTKTFLKKYPVIAQEYIKIKEFDPENTYYFLVLKKGALKKYLLLDIIFKNCVKAIYTSNAIENIKISRGQKELVKL</sequence>
<dbReference type="RefSeq" id="WP_202768034.1">
    <property type="nucleotide sequence ID" value="NZ_JAESWA010000022.1"/>
</dbReference>
<organism evidence="2 3">
    <name type="scientific">Clostridium paridis</name>
    <dbReference type="NCBI Taxonomy" id="2803863"/>
    <lineage>
        <taxon>Bacteria</taxon>
        <taxon>Bacillati</taxon>
        <taxon>Bacillota</taxon>
        <taxon>Clostridia</taxon>
        <taxon>Eubacteriales</taxon>
        <taxon>Clostridiaceae</taxon>
        <taxon>Clostridium</taxon>
    </lineage>
</organism>
<keyword evidence="1" id="KW-0472">Membrane</keyword>
<proteinExistence type="predicted"/>
<accession>A0A937FET6</accession>
<evidence type="ECO:0000256" key="1">
    <source>
        <dbReference type="SAM" id="Phobius"/>
    </source>
</evidence>
<protein>
    <recommendedName>
        <fullName evidence="4">Transmembrane protein</fullName>
    </recommendedName>
</protein>
<dbReference type="Proteomes" id="UP000623681">
    <property type="component" value="Unassembled WGS sequence"/>
</dbReference>
<evidence type="ECO:0000313" key="3">
    <source>
        <dbReference type="Proteomes" id="UP000623681"/>
    </source>
</evidence>